<dbReference type="Proteomes" id="UP001438707">
    <property type="component" value="Unassembled WGS sequence"/>
</dbReference>
<comment type="caution">
    <text evidence="1">The sequence shown here is derived from an EMBL/GenBank/DDBJ whole genome shotgun (WGS) entry which is preliminary data.</text>
</comment>
<keyword evidence="2" id="KW-1185">Reference proteome</keyword>
<dbReference type="InterPro" id="IPR029058">
    <property type="entry name" value="AB_hydrolase_fold"/>
</dbReference>
<dbReference type="EMBL" id="JALJOS010000046">
    <property type="protein sequence ID" value="KAK9819533.1"/>
    <property type="molecule type" value="Genomic_DNA"/>
</dbReference>
<dbReference type="Gene3D" id="3.40.50.1820">
    <property type="entry name" value="alpha/beta hydrolase"/>
    <property type="match status" value="1"/>
</dbReference>
<organism evidence="1 2">
    <name type="scientific">Apatococcus lobatus</name>
    <dbReference type="NCBI Taxonomy" id="904363"/>
    <lineage>
        <taxon>Eukaryota</taxon>
        <taxon>Viridiplantae</taxon>
        <taxon>Chlorophyta</taxon>
        <taxon>core chlorophytes</taxon>
        <taxon>Trebouxiophyceae</taxon>
        <taxon>Chlorellales</taxon>
        <taxon>Chlorellaceae</taxon>
        <taxon>Apatococcus</taxon>
    </lineage>
</organism>
<reference evidence="1 2" key="1">
    <citation type="journal article" date="2024" name="Nat. Commun.">
        <title>Phylogenomics reveals the evolutionary origins of lichenization in chlorophyte algae.</title>
        <authorList>
            <person name="Puginier C."/>
            <person name="Libourel C."/>
            <person name="Otte J."/>
            <person name="Skaloud P."/>
            <person name="Haon M."/>
            <person name="Grisel S."/>
            <person name="Petersen M."/>
            <person name="Berrin J.G."/>
            <person name="Delaux P.M."/>
            <person name="Dal Grande F."/>
            <person name="Keller J."/>
        </authorList>
    </citation>
    <scope>NUCLEOTIDE SEQUENCE [LARGE SCALE GENOMIC DNA]</scope>
    <source>
        <strain evidence="1 2">SAG 2145</strain>
    </source>
</reference>
<proteinExistence type="predicted"/>
<evidence type="ECO:0000313" key="1">
    <source>
        <dbReference type="EMBL" id="KAK9819533.1"/>
    </source>
</evidence>
<dbReference type="AlphaFoldDB" id="A0AAW1QDQ4"/>
<sequence>MLALSWPFDTRDHGEYIKPGNINPVKSAARVHNLEVLMHLIDPSRDYALMNKTEDALLDEHKIPTAFFSPPFKGMYHNSKLGRWQRVQEPYQEKEYVDQYTRGQA</sequence>
<name>A0AAW1QDQ4_9CHLO</name>
<evidence type="ECO:0000313" key="2">
    <source>
        <dbReference type="Proteomes" id="UP001438707"/>
    </source>
</evidence>
<accession>A0AAW1QDQ4</accession>
<gene>
    <name evidence="1" type="ORF">WJX74_006802</name>
</gene>
<protein>
    <submittedName>
        <fullName evidence="1">Uncharacterized protein</fullName>
    </submittedName>
</protein>